<dbReference type="InterPro" id="IPR014352">
    <property type="entry name" value="FERM/acyl-CoA-bd_prot_sf"/>
</dbReference>
<dbReference type="PROSITE" id="PS50297">
    <property type="entry name" value="ANK_REP_REGION"/>
    <property type="match status" value="2"/>
</dbReference>
<evidence type="ECO:0000256" key="4">
    <source>
        <dbReference type="PROSITE-ProRule" id="PRU00023"/>
    </source>
</evidence>
<comment type="caution">
    <text evidence="6">The sequence shown here is derived from an EMBL/GenBank/DDBJ whole genome shotgun (WGS) entry which is preliminary data.</text>
</comment>
<dbReference type="Pfam" id="PF12796">
    <property type="entry name" value="Ank_2"/>
    <property type="match status" value="1"/>
</dbReference>
<dbReference type="Proteomes" id="UP001162131">
    <property type="component" value="Unassembled WGS sequence"/>
</dbReference>
<dbReference type="PROSITE" id="PS50088">
    <property type="entry name" value="ANK_REPEAT"/>
    <property type="match status" value="2"/>
</dbReference>
<keyword evidence="3" id="KW-0446">Lipid-binding</keyword>
<dbReference type="PROSITE" id="PS51228">
    <property type="entry name" value="ACB_2"/>
    <property type="match status" value="1"/>
</dbReference>
<name>A0AAU9JTQ5_9CILI</name>
<reference evidence="6" key="1">
    <citation type="submission" date="2021-09" db="EMBL/GenBank/DDBJ databases">
        <authorList>
            <consortium name="AG Swart"/>
            <person name="Singh M."/>
            <person name="Singh A."/>
            <person name="Seah K."/>
            <person name="Emmerich C."/>
        </authorList>
    </citation>
    <scope>NUCLEOTIDE SEQUENCE</scope>
    <source>
        <strain evidence="6">ATCC30299</strain>
    </source>
</reference>
<dbReference type="InterPro" id="IPR000582">
    <property type="entry name" value="Acyl-CoA-binding_protein"/>
</dbReference>
<keyword evidence="7" id="KW-1185">Reference proteome</keyword>
<feature type="repeat" description="ANK" evidence="4">
    <location>
        <begin position="168"/>
        <end position="201"/>
    </location>
</feature>
<keyword evidence="1" id="KW-0677">Repeat</keyword>
<dbReference type="Gene3D" id="1.20.80.10">
    <property type="match status" value="1"/>
</dbReference>
<dbReference type="SUPFAM" id="SSF47027">
    <property type="entry name" value="Acyl-CoA binding protein"/>
    <property type="match status" value="1"/>
</dbReference>
<dbReference type="SUPFAM" id="SSF48403">
    <property type="entry name" value="Ankyrin repeat"/>
    <property type="match status" value="1"/>
</dbReference>
<dbReference type="InterPro" id="IPR036770">
    <property type="entry name" value="Ankyrin_rpt-contain_sf"/>
</dbReference>
<organism evidence="6 7">
    <name type="scientific">Blepharisma stoltei</name>
    <dbReference type="NCBI Taxonomy" id="1481888"/>
    <lineage>
        <taxon>Eukaryota</taxon>
        <taxon>Sar</taxon>
        <taxon>Alveolata</taxon>
        <taxon>Ciliophora</taxon>
        <taxon>Postciliodesmatophora</taxon>
        <taxon>Heterotrichea</taxon>
        <taxon>Heterotrichida</taxon>
        <taxon>Blepharismidae</taxon>
        <taxon>Blepharisma</taxon>
    </lineage>
</organism>
<dbReference type="AlphaFoldDB" id="A0AAU9JTQ5"/>
<gene>
    <name evidence="6" type="ORF">BSTOLATCC_MIC51214</name>
</gene>
<feature type="repeat" description="ANK" evidence="4">
    <location>
        <begin position="135"/>
        <end position="167"/>
    </location>
</feature>
<protein>
    <recommendedName>
        <fullName evidence="5">ACB domain-containing protein</fullName>
    </recommendedName>
</protein>
<feature type="domain" description="ACB" evidence="5">
    <location>
        <begin position="1"/>
        <end position="84"/>
    </location>
</feature>
<keyword evidence="2 4" id="KW-0040">ANK repeat</keyword>
<evidence type="ECO:0000313" key="6">
    <source>
        <dbReference type="EMBL" id="CAG9330633.1"/>
    </source>
</evidence>
<evidence type="ECO:0000259" key="5">
    <source>
        <dbReference type="PROSITE" id="PS51228"/>
    </source>
</evidence>
<dbReference type="InterPro" id="IPR002110">
    <property type="entry name" value="Ankyrin_rpt"/>
</dbReference>
<evidence type="ECO:0000256" key="1">
    <source>
        <dbReference type="ARBA" id="ARBA00022737"/>
    </source>
</evidence>
<evidence type="ECO:0000256" key="2">
    <source>
        <dbReference type="ARBA" id="ARBA00023043"/>
    </source>
</evidence>
<dbReference type="PANTHER" id="PTHR24119:SF0">
    <property type="entry name" value="ACYL-COA-BINDING DOMAIN-CONTAINING PROTEIN 6"/>
    <property type="match status" value="1"/>
</dbReference>
<accession>A0AAU9JTQ5</accession>
<evidence type="ECO:0000313" key="7">
    <source>
        <dbReference type="Proteomes" id="UP001162131"/>
    </source>
</evidence>
<dbReference type="Gene3D" id="1.25.40.20">
    <property type="entry name" value="Ankyrin repeat-containing domain"/>
    <property type="match status" value="1"/>
</dbReference>
<dbReference type="GO" id="GO:0000062">
    <property type="term" value="F:fatty-acyl-CoA binding"/>
    <property type="evidence" value="ECO:0007669"/>
    <property type="project" value="InterPro"/>
</dbReference>
<dbReference type="EMBL" id="CAJZBQ010000051">
    <property type="protein sequence ID" value="CAG9330633.1"/>
    <property type="molecule type" value="Genomic_DNA"/>
</dbReference>
<proteinExistence type="predicted"/>
<dbReference type="InterPro" id="IPR035984">
    <property type="entry name" value="Acyl-CoA-binding_sf"/>
</dbReference>
<sequence>MSLKFAEACAEAKKLTLTQDIQLLIYGLYKQATAGDCNIPPPSSMIDSMKYQSWIMHLGKSKEQAEAEYISIIQASKSQENWGNKVSKFQLEEEEEEAPRDEHQEKVHKLCEAVKNGELDIELLEELGVNVKDSEGLAPLHHAADAENSEIVSQLLKLGADVNLQDNLGMTPLHYAAELNNPEIFTLLISMPGIDLSLQDSDGNTVREIAQSPCCDLLP</sequence>
<evidence type="ECO:0000256" key="3">
    <source>
        <dbReference type="ARBA" id="ARBA00023121"/>
    </source>
</evidence>
<dbReference type="Pfam" id="PF00887">
    <property type="entry name" value="ACBP"/>
    <property type="match status" value="1"/>
</dbReference>
<dbReference type="SMART" id="SM00248">
    <property type="entry name" value="ANK"/>
    <property type="match status" value="2"/>
</dbReference>
<dbReference type="PANTHER" id="PTHR24119">
    <property type="entry name" value="ACYL-COA-BINDING DOMAIN-CONTAINING PROTEIN 6"/>
    <property type="match status" value="1"/>
</dbReference>